<dbReference type="RefSeq" id="WP_190928479.1">
    <property type="nucleotide sequence ID" value="NZ_JACXJA010000016.1"/>
</dbReference>
<protein>
    <submittedName>
        <fullName evidence="2">Stage II sporulation protein M</fullName>
    </submittedName>
</protein>
<keyword evidence="1" id="KW-0812">Transmembrane</keyword>
<keyword evidence="1" id="KW-0472">Membrane</keyword>
<evidence type="ECO:0000256" key="1">
    <source>
        <dbReference type="SAM" id="Phobius"/>
    </source>
</evidence>
<dbReference type="AlphaFoldDB" id="A0A927C8C3"/>
<reference evidence="2" key="1">
    <citation type="submission" date="2020-09" db="EMBL/GenBank/DDBJ databases">
        <title>A novel bacterium of genus Paenibacillus, isolated from South China Sea.</title>
        <authorList>
            <person name="Huang H."/>
            <person name="Mo K."/>
            <person name="Hu Y."/>
        </authorList>
    </citation>
    <scope>NUCLEOTIDE SEQUENCE</scope>
    <source>
        <strain evidence="2">IB182363</strain>
    </source>
</reference>
<dbReference type="InterPro" id="IPR002798">
    <property type="entry name" value="SpoIIM-like"/>
</dbReference>
<dbReference type="PANTHER" id="PTHR35337">
    <property type="entry name" value="SLR1478 PROTEIN"/>
    <property type="match status" value="1"/>
</dbReference>
<name>A0A927C8C3_9BACL</name>
<dbReference type="Pfam" id="PF01944">
    <property type="entry name" value="SpoIIM"/>
    <property type="match status" value="1"/>
</dbReference>
<comment type="caution">
    <text evidence="2">The sequence shown here is derived from an EMBL/GenBank/DDBJ whole genome shotgun (WGS) entry which is preliminary data.</text>
</comment>
<accession>A0A927C8C3</accession>
<feature type="transmembrane region" description="Helical" evidence="1">
    <location>
        <begin position="105"/>
        <end position="127"/>
    </location>
</feature>
<evidence type="ECO:0000313" key="3">
    <source>
        <dbReference type="Proteomes" id="UP000639396"/>
    </source>
</evidence>
<feature type="transmembrane region" description="Helical" evidence="1">
    <location>
        <begin position="265"/>
        <end position="288"/>
    </location>
</feature>
<dbReference type="EMBL" id="JACXJA010000016">
    <property type="protein sequence ID" value="MBD2863040.1"/>
    <property type="molecule type" value="Genomic_DNA"/>
</dbReference>
<proteinExistence type="predicted"/>
<organism evidence="2 3">
    <name type="scientific">Paenibacillus oceani</name>
    <dbReference type="NCBI Taxonomy" id="2772510"/>
    <lineage>
        <taxon>Bacteria</taxon>
        <taxon>Bacillati</taxon>
        <taxon>Bacillota</taxon>
        <taxon>Bacilli</taxon>
        <taxon>Bacillales</taxon>
        <taxon>Paenibacillaceae</taxon>
        <taxon>Paenibacillus</taxon>
    </lineage>
</organism>
<gene>
    <name evidence="2" type="ORF">IDH45_13690</name>
</gene>
<feature type="transmembrane region" description="Helical" evidence="1">
    <location>
        <begin position="224"/>
        <end position="244"/>
    </location>
</feature>
<evidence type="ECO:0000313" key="2">
    <source>
        <dbReference type="EMBL" id="MBD2863040.1"/>
    </source>
</evidence>
<dbReference type="PANTHER" id="PTHR35337:SF1">
    <property type="entry name" value="SLR1478 PROTEIN"/>
    <property type="match status" value="1"/>
</dbReference>
<feature type="transmembrane region" description="Helical" evidence="1">
    <location>
        <begin position="294"/>
        <end position="310"/>
    </location>
</feature>
<sequence>MDLQRKLLRHRGNWKQLEELIELFDKSPGRVSAESIDRLTVLYKQASSHLAVMQTEDPGGELTAYLNQLVTRAHHMMYRQQHKSSGQLKQFFGTYFIRLIRERQWFIVAAALLFLFGGVSGFASVLVDEQNLYALLPQQIAGHIDPSQTGKGLEDAPHSVLSTQIMTNNIRVAILAFAGGITFGIWTVYLLAYNGILIGALAAVYWKAGQTYLFWAYILPHGVIELAAIFIAGGAGLYMGYRMFVPGRYVWKLQLLRSAKQSVQLLLGTVPLFVIAGIIEGYITPSALSLEMKYAFALLTLLALAAYYIYGRLRRNQIDSLDLSSR</sequence>
<keyword evidence="1" id="KW-1133">Transmembrane helix</keyword>
<feature type="transmembrane region" description="Helical" evidence="1">
    <location>
        <begin position="196"/>
        <end position="218"/>
    </location>
</feature>
<feature type="transmembrane region" description="Helical" evidence="1">
    <location>
        <begin position="170"/>
        <end position="189"/>
    </location>
</feature>
<dbReference type="Proteomes" id="UP000639396">
    <property type="component" value="Unassembled WGS sequence"/>
</dbReference>
<keyword evidence="3" id="KW-1185">Reference proteome</keyword>